<reference evidence="1" key="1">
    <citation type="journal article" date="2014" name="Int. J. Syst. Evol. Microbiol.">
        <title>Complete genome sequence of Corynebacterium casei LMG S-19264T (=DSM 44701T), isolated from a smear-ripened cheese.</title>
        <authorList>
            <consortium name="US DOE Joint Genome Institute (JGI-PGF)"/>
            <person name="Walter F."/>
            <person name="Albersmeier A."/>
            <person name="Kalinowski J."/>
            <person name="Ruckert C."/>
        </authorList>
    </citation>
    <scope>NUCLEOTIDE SEQUENCE</scope>
    <source>
        <strain evidence="1">CGMCC 4.7679</strain>
    </source>
</reference>
<dbReference type="Proteomes" id="UP000658656">
    <property type="component" value="Unassembled WGS sequence"/>
</dbReference>
<dbReference type="GO" id="GO:0004061">
    <property type="term" value="F:arylformamidase activity"/>
    <property type="evidence" value="ECO:0007669"/>
    <property type="project" value="InterPro"/>
</dbReference>
<dbReference type="InterPro" id="IPR007325">
    <property type="entry name" value="KFase/CYL"/>
</dbReference>
<name>A0A8H9M7N2_9PSEU</name>
<dbReference type="RefSeq" id="WP_145933523.1">
    <property type="nucleotide sequence ID" value="NZ_BNAV01000001.1"/>
</dbReference>
<evidence type="ECO:0000313" key="1">
    <source>
        <dbReference type="EMBL" id="GHF34960.1"/>
    </source>
</evidence>
<proteinExistence type="predicted"/>
<dbReference type="OrthoDB" id="7067800at2"/>
<dbReference type="EMBL" id="BNAV01000001">
    <property type="protein sequence ID" value="GHF34960.1"/>
    <property type="molecule type" value="Genomic_DNA"/>
</dbReference>
<protein>
    <submittedName>
        <fullName evidence="1">Cyclase</fullName>
    </submittedName>
</protein>
<comment type="caution">
    <text evidence="1">The sequence shown here is derived from an EMBL/GenBank/DDBJ whole genome shotgun (WGS) entry which is preliminary data.</text>
</comment>
<dbReference type="SUPFAM" id="SSF102198">
    <property type="entry name" value="Putative cyclase"/>
    <property type="match status" value="1"/>
</dbReference>
<keyword evidence="2" id="KW-1185">Reference proteome</keyword>
<accession>A0A8H9M7N2</accession>
<dbReference type="GO" id="GO:0019441">
    <property type="term" value="P:L-tryptophan catabolic process to kynurenine"/>
    <property type="evidence" value="ECO:0007669"/>
    <property type="project" value="InterPro"/>
</dbReference>
<organism evidence="1 2">
    <name type="scientific">Amycolatopsis bartoniae</name>
    <dbReference type="NCBI Taxonomy" id="941986"/>
    <lineage>
        <taxon>Bacteria</taxon>
        <taxon>Bacillati</taxon>
        <taxon>Actinomycetota</taxon>
        <taxon>Actinomycetes</taxon>
        <taxon>Pseudonocardiales</taxon>
        <taxon>Pseudonocardiaceae</taxon>
        <taxon>Amycolatopsis</taxon>
    </lineage>
</organism>
<dbReference type="Pfam" id="PF04199">
    <property type="entry name" value="Cyclase"/>
    <property type="match status" value="1"/>
</dbReference>
<dbReference type="PANTHER" id="PTHR34861">
    <property type="match status" value="1"/>
</dbReference>
<evidence type="ECO:0000313" key="2">
    <source>
        <dbReference type="Proteomes" id="UP000658656"/>
    </source>
</evidence>
<reference evidence="1" key="2">
    <citation type="submission" date="2020-09" db="EMBL/GenBank/DDBJ databases">
        <authorList>
            <person name="Sun Q."/>
            <person name="Zhou Y."/>
        </authorList>
    </citation>
    <scope>NUCLEOTIDE SEQUENCE</scope>
    <source>
        <strain evidence="1">CGMCC 4.7679</strain>
    </source>
</reference>
<dbReference type="AlphaFoldDB" id="A0A8H9M7N2"/>
<dbReference type="PANTHER" id="PTHR34861:SF11">
    <property type="entry name" value="CYCLASE"/>
    <property type="match status" value="1"/>
</dbReference>
<dbReference type="InterPro" id="IPR037175">
    <property type="entry name" value="KFase_sf"/>
</dbReference>
<dbReference type="Gene3D" id="3.50.30.50">
    <property type="entry name" value="Putative cyclase"/>
    <property type="match status" value="1"/>
</dbReference>
<gene>
    <name evidence="1" type="ORF">GCM10017566_04590</name>
</gene>
<sequence>MSRIGRVSMDGSGLPKYGELPKAGATDVRHAWDVFGPGDDLGTLNLLTDARVAAAAAEIRTGTRIGLQLPAELPDPPFYGREALQHKQFQTGRNGWDDRLDAFHPQGSTQWDGFRHVRFREFGFYGGQTADPPELGERLGIQHWAKAGIVGRGVLLDVRRWLEHQGSPPSAFTGRSVSAEELRRVADWQDVAVRPGDVLCVRTGWIGEYRALDRKAREEVAAGGRPSATGLAAGEEMAEQLWDWHVAAVACDNPAVEVAPGDPSVGSLHRRALAALGIPLGELFDFDALADACAEDGRWSFFFLSVPLSISGAAGSPAAPVAVR</sequence>